<feature type="compositionally biased region" description="Basic and acidic residues" evidence="2">
    <location>
        <begin position="100"/>
        <end position="111"/>
    </location>
</feature>
<reference evidence="3 4" key="1">
    <citation type="journal article" date="2004" name="Nature">
        <title>Genome evolution in yeasts.</title>
        <authorList>
            <consortium name="Genolevures"/>
            <person name="Dujon B."/>
            <person name="Sherman D."/>
            <person name="Fischer G."/>
            <person name="Durrens P."/>
            <person name="Casaregola S."/>
            <person name="Lafontaine I."/>
            <person name="de Montigny J."/>
            <person name="Marck C."/>
            <person name="Neuveglise C."/>
            <person name="Talla E."/>
            <person name="Goffard N."/>
            <person name="Frangeul L."/>
            <person name="Aigle M."/>
            <person name="Anthouard V."/>
            <person name="Babour A."/>
            <person name="Barbe V."/>
            <person name="Barnay S."/>
            <person name="Blanchin S."/>
            <person name="Beckerich J.M."/>
            <person name="Beyne E."/>
            <person name="Bleykasten C."/>
            <person name="Boisrame A."/>
            <person name="Boyer J."/>
            <person name="Cattolico L."/>
            <person name="Confanioleri F."/>
            <person name="de Daruvar A."/>
            <person name="Despons L."/>
            <person name="Fabre E."/>
            <person name="Fairhead C."/>
            <person name="Ferry-Dumazet H."/>
            <person name="Groppi A."/>
            <person name="Hantraye F."/>
            <person name="Hennequin C."/>
            <person name="Jauniaux N."/>
            <person name="Joyet P."/>
            <person name="Kachouri R."/>
            <person name="Kerrest A."/>
            <person name="Koszul R."/>
            <person name="Lemaire M."/>
            <person name="Lesur I."/>
            <person name="Ma L."/>
            <person name="Muller H."/>
            <person name="Nicaud J.M."/>
            <person name="Nikolski M."/>
            <person name="Oztas S."/>
            <person name="Ozier-Kalogeropoulos O."/>
            <person name="Pellenz S."/>
            <person name="Potier S."/>
            <person name="Richard G.F."/>
            <person name="Straub M.L."/>
            <person name="Suleau A."/>
            <person name="Swennene D."/>
            <person name="Tekaia F."/>
            <person name="Wesolowski-Louvel M."/>
            <person name="Westhof E."/>
            <person name="Wirth B."/>
            <person name="Zeniou-Meyer M."/>
            <person name="Zivanovic I."/>
            <person name="Bolotin-Fukuhara M."/>
            <person name="Thierry A."/>
            <person name="Bouchier C."/>
            <person name="Caudron B."/>
            <person name="Scarpelli C."/>
            <person name="Gaillardin C."/>
            <person name="Weissenbach J."/>
            <person name="Wincker P."/>
            <person name="Souciet J.L."/>
        </authorList>
    </citation>
    <scope>NUCLEOTIDE SEQUENCE [LARGE SCALE GENOMIC DNA]</scope>
    <source>
        <strain evidence="4">ATCC 36239 / CBS 767 / BCRC 21394 / JCM 1990 / NBRC 0083 / IGC 2968</strain>
    </source>
</reference>
<dbReference type="Pfam" id="PF04938">
    <property type="entry name" value="SIP1"/>
    <property type="match status" value="1"/>
</dbReference>
<protein>
    <submittedName>
        <fullName evidence="3">DEHA2F15554p</fullName>
    </submittedName>
</protein>
<feature type="compositionally biased region" description="Polar residues" evidence="2">
    <location>
        <begin position="28"/>
        <end position="40"/>
    </location>
</feature>
<dbReference type="VEuPathDB" id="FungiDB:DEHA2F15554g"/>
<dbReference type="GO" id="GO:0005634">
    <property type="term" value="C:nucleus"/>
    <property type="evidence" value="ECO:0007669"/>
    <property type="project" value="TreeGrafter"/>
</dbReference>
<dbReference type="GO" id="GO:0000387">
    <property type="term" value="P:spliceosomal snRNP assembly"/>
    <property type="evidence" value="ECO:0007669"/>
    <property type="project" value="InterPro"/>
</dbReference>
<evidence type="ECO:0000256" key="1">
    <source>
        <dbReference type="ARBA" id="ARBA00025758"/>
    </source>
</evidence>
<keyword evidence="4" id="KW-1185">Reference proteome</keyword>
<proteinExistence type="inferred from homology"/>
<sequence>MTKRHDYQNGEYSNRTKHARVSNDSEGHNTSVPDVGSFTQGPLDATFGQHAAFPETQPDEATDPLTDSVQSYLESVRREAEKDQCIYYTHRSQNLPPEDSENKTIEDSREESNIAITSDNNEIWKTELMEEFLRLKEDVEIYSQSLKVQPDQISENQPEAEANTEIPFDIPETATAWRQYIINNPPPSIKFFFLHLNRPTIIKLLIYVSKWLSANSNENLSKWIFSLFLRLDSLLDHIDCSIVRDLAKKAIKIKINTNPQDINDVSKYTIDMVIVIVGEYYRQRDLLVY</sequence>
<dbReference type="eggNOG" id="ENOG502SCAA">
    <property type="taxonomic scope" value="Eukaryota"/>
</dbReference>
<dbReference type="STRING" id="284592.Q6BL84"/>
<evidence type="ECO:0000313" key="3">
    <source>
        <dbReference type="EMBL" id="CAG89407.2"/>
    </source>
</evidence>
<evidence type="ECO:0000256" key="2">
    <source>
        <dbReference type="SAM" id="MobiDB-lite"/>
    </source>
</evidence>
<comment type="similarity">
    <text evidence="1">Belongs to the gemin-2 family.</text>
</comment>
<accession>Q6BL84</accession>
<dbReference type="Gene3D" id="1.20.58.1070">
    <property type="match status" value="1"/>
</dbReference>
<dbReference type="InterPro" id="IPR035426">
    <property type="entry name" value="Gemin2/Brr1"/>
</dbReference>
<evidence type="ECO:0000313" key="4">
    <source>
        <dbReference type="Proteomes" id="UP000000599"/>
    </source>
</evidence>
<dbReference type="EMBL" id="CR382138">
    <property type="protein sequence ID" value="CAG89407.2"/>
    <property type="molecule type" value="Genomic_DNA"/>
</dbReference>
<feature type="region of interest" description="Disordered" evidence="2">
    <location>
        <begin position="1"/>
        <end position="66"/>
    </location>
</feature>
<dbReference type="RefSeq" id="XP_461037.2">
    <property type="nucleotide sequence ID" value="XM_461037.1"/>
</dbReference>
<dbReference type="KEGG" id="dha:DEHA2F15554g"/>
<dbReference type="AlphaFoldDB" id="Q6BL84"/>
<dbReference type="OrthoDB" id="428895at2759"/>
<dbReference type="Proteomes" id="UP000000599">
    <property type="component" value="Chromosome F"/>
</dbReference>
<dbReference type="PANTHER" id="PTHR12794">
    <property type="entry name" value="GEMIN2"/>
    <property type="match status" value="1"/>
</dbReference>
<gene>
    <name evidence="3" type="ordered locus">DEHA2F15554g</name>
</gene>
<name>Q6BL84_DEBHA</name>
<dbReference type="OMA" id="DIFENCA"/>
<dbReference type="InParanoid" id="Q6BL84"/>
<organism evidence="3 4">
    <name type="scientific">Debaryomyces hansenii (strain ATCC 36239 / CBS 767 / BCRC 21394 / JCM 1990 / NBRC 0083 / IGC 2968)</name>
    <name type="common">Yeast</name>
    <name type="synonym">Torulaspora hansenii</name>
    <dbReference type="NCBI Taxonomy" id="284592"/>
    <lineage>
        <taxon>Eukaryota</taxon>
        <taxon>Fungi</taxon>
        <taxon>Dikarya</taxon>
        <taxon>Ascomycota</taxon>
        <taxon>Saccharomycotina</taxon>
        <taxon>Pichiomycetes</taxon>
        <taxon>Debaryomycetaceae</taxon>
        <taxon>Debaryomyces</taxon>
    </lineage>
</organism>
<dbReference type="HOGENOM" id="CLU_083380_0_0_1"/>
<feature type="region of interest" description="Disordered" evidence="2">
    <location>
        <begin position="90"/>
        <end position="111"/>
    </location>
</feature>
<dbReference type="GO" id="GO:0032797">
    <property type="term" value="C:SMN complex"/>
    <property type="evidence" value="ECO:0007669"/>
    <property type="project" value="TreeGrafter"/>
</dbReference>
<dbReference type="PANTHER" id="PTHR12794:SF0">
    <property type="entry name" value="GEM-ASSOCIATED PROTEIN 2"/>
    <property type="match status" value="1"/>
</dbReference>
<dbReference type="GeneID" id="2904164"/>